<dbReference type="AlphaFoldDB" id="A0A9W9T627"/>
<comment type="caution">
    <text evidence="1">The sequence shown here is derived from an EMBL/GenBank/DDBJ whole genome shotgun (WGS) entry which is preliminary data.</text>
</comment>
<dbReference type="Proteomes" id="UP001150879">
    <property type="component" value="Unassembled WGS sequence"/>
</dbReference>
<reference evidence="1" key="2">
    <citation type="journal article" date="2023" name="IMA Fungus">
        <title>Comparative genomic study of the Penicillium genus elucidates a diverse pangenome and 15 lateral gene transfer events.</title>
        <authorList>
            <person name="Petersen C."/>
            <person name="Sorensen T."/>
            <person name="Nielsen M.R."/>
            <person name="Sondergaard T.E."/>
            <person name="Sorensen J.L."/>
            <person name="Fitzpatrick D.A."/>
            <person name="Frisvad J.C."/>
            <person name="Nielsen K.L."/>
        </authorList>
    </citation>
    <scope>NUCLEOTIDE SEQUENCE</scope>
    <source>
        <strain evidence="1">IBT 16849</strain>
    </source>
</reference>
<evidence type="ECO:0000313" key="2">
    <source>
        <dbReference type="Proteomes" id="UP001150879"/>
    </source>
</evidence>
<name>A0A9W9T627_9EURO</name>
<gene>
    <name evidence="1" type="ORF">N7472_000998</name>
</gene>
<keyword evidence="2" id="KW-1185">Reference proteome</keyword>
<organism evidence="1 2">
    <name type="scientific">Penicillium cf. griseofulvum</name>
    <dbReference type="NCBI Taxonomy" id="2972120"/>
    <lineage>
        <taxon>Eukaryota</taxon>
        <taxon>Fungi</taxon>
        <taxon>Dikarya</taxon>
        <taxon>Ascomycota</taxon>
        <taxon>Pezizomycotina</taxon>
        <taxon>Eurotiomycetes</taxon>
        <taxon>Eurotiomycetidae</taxon>
        <taxon>Eurotiales</taxon>
        <taxon>Aspergillaceae</taxon>
        <taxon>Penicillium</taxon>
    </lineage>
</organism>
<evidence type="ECO:0000313" key="1">
    <source>
        <dbReference type="EMBL" id="KAJ5210859.1"/>
    </source>
</evidence>
<dbReference type="EMBL" id="JAPQKP010000001">
    <property type="protein sequence ID" value="KAJ5210859.1"/>
    <property type="molecule type" value="Genomic_DNA"/>
</dbReference>
<proteinExistence type="predicted"/>
<accession>A0A9W9T627</accession>
<protein>
    <submittedName>
        <fullName evidence="1">Uncharacterized protein</fullName>
    </submittedName>
</protein>
<sequence length="97" mass="11240">MTTLADQRQIPVLNDSQLELLTQLRLRATRRAQARRALLQEVSRTLELARRHLQDSNGVALRNCEQIMAQLAEQMLVLQHQHQTDRAFESHLWSQSG</sequence>
<reference evidence="1" key="1">
    <citation type="submission" date="2022-11" db="EMBL/GenBank/DDBJ databases">
        <authorList>
            <person name="Petersen C."/>
        </authorList>
    </citation>
    <scope>NUCLEOTIDE SEQUENCE</scope>
    <source>
        <strain evidence="1">IBT 16849</strain>
    </source>
</reference>